<keyword evidence="3" id="KW-1185">Reference proteome</keyword>
<gene>
    <name evidence="2" type="ORF">SAMN02745782_00414</name>
</gene>
<evidence type="ECO:0000313" key="3">
    <source>
        <dbReference type="Proteomes" id="UP000190834"/>
    </source>
</evidence>
<name>A0A1T4L0N3_VIBCI</name>
<dbReference type="OrthoDB" id="6555614at2"/>
<proteinExistence type="predicted"/>
<evidence type="ECO:0000256" key="1">
    <source>
        <dbReference type="SAM" id="Phobius"/>
    </source>
</evidence>
<keyword evidence="1" id="KW-1133">Transmembrane helix</keyword>
<accession>A0A1T4L0N3</accession>
<dbReference type="GeneID" id="70583369"/>
<reference evidence="3" key="1">
    <citation type="submission" date="2017-02" db="EMBL/GenBank/DDBJ databases">
        <authorList>
            <person name="Varghese N."/>
            <person name="Submissions S."/>
        </authorList>
    </citation>
    <scope>NUCLEOTIDE SEQUENCE [LARGE SCALE GENOMIC DNA]</scope>
    <source>
        <strain evidence="3">DSM 19608</strain>
    </source>
</reference>
<dbReference type="STRING" id="1123491.SAMN02745782_00414"/>
<dbReference type="RefSeq" id="WP_078924827.1">
    <property type="nucleotide sequence ID" value="NZ_FUXB01000002.1"/>
</dbReference>
<dbReference type="Proteomes" id="UP000190834">
    <property type="component" value="Unassembled WGS sequence"/>
</dbReference>
<protein>
    <submittedName>
        <fullName evidence="2">Tight adherence protein E</fullName>
    </submittedName>
</protein>
<dbReference type="EMBL" id="FUXB01000002">
    <property type="protein sequence ID" value="SJZ48158.1"/>
    <property type="molecule type" value="Genomic_DNA"/>
</dbReference>
<keyword evidence="1" id="KW-0472">Membrane</keyword>
<sequence length="165" mass="19226">MKNYALLPKKGIATIEFVGGFFAFWLMCMAWVEMSFISYVSSLGDLAIAKAAREAKKTDGINYVTEFNQLLNEENSLWHYVVDANKFKARVQFVKHLDDLHNYETRCLGEGEEAFNCNDPKDMAIAVYHISYDYQPIFSFFLSRETLFAREVIVIQEYQRETFTH</sequence>
<organism evidence="2 3">
    <name type="scientific">Vibrio cincinnatiensis DSM 19608</name>
    <dbReference type="NCBI Taxonomy" id="1123491"/>
    <lineage>
        <taxon>Bacteria</taxon>
        <taxon>Pseudomonadati</taxon>
        <taxon>Pseudomonadota</taxon>
        <taxon>Gammaproteobacteria</taxon>
        <taxon>Vibrionales</taxon>
        <taxon>Vibrionaceae</taxon>
        <taxon>Vibrio</taxon>
    </lineage>
</organism>
<dbReference type="AlphaFoldDB" id="A0A1T4L0N3"/>
<keyword evidence="1" id="KW-0812">Transmembrane</keyword>
<feature type="transmembrane region" description="Helical" evidence="1">
    <location>
        <begin position="12"/>
        <end position="32"/>
    </location>
</feature>
<evidence type="ECO:0000313" key="2">
    <source>
        <dbReference type="EMBL" id="SJZ48158.1"/>
    </source>
</evidence>